<evidence type="ECO:0000313" key="2">
    <source>
        <dbReference type="Proteomes" id="UP001054945"/>
    </source>
</evidence>
<accession>A0AAV4TED4</accession>
<gene>
    <name evidence="1" type="ORF">CEXT_76681</name>
</gene>
<protein>
    <submittedName>
        <fullName evidence="1">Uncharacterized protein</fullName>
    </submittedName>
</protein>
<proteinExistence type="predicted"/>
<evidence type="ECO:0000313" key="1">
    <source>
        <dbReference type="EMBL" id="GIY45023.1"/>
    </source>
</evidence>
<dbReference type="AlphaFoldDB" id="A0AAV4TED4"/>
<name>A0AAV4TED4_CAEEX</name>
<reference evidence="1 2" key="1">
    <citation type="submission" date="2021-06" db="EMBL/GenBank/DDBJ databases">
        <title>Caerostris extrusa draft genome.</title>
        <authorList>
            <person name="Kono N."/>
            <person name="Arakawa K."/>
        </authorList>
    </citation>
    <scope>NUCLEOTIDE SEQUENCE [LARGE SCALE GENOMIC DNA]</scope>
</reference>
<sequence length="85" mass="9593">MPNRALLLKEESVAPEYTPYINQFTLLLSGKFVGDLKLETLFVYQGENPTALNGKDEELLAMPTNEESFGTQIKNAWLTVLIFKV</sequence>
<dbReference type="Proteomes" id="UP001054945">
    <property type="component" value="Unassembled WGS sequence"/>
</dbReference>
<keyword evidence="2" id="KW-1185">Reference proteome</keyword>
<dbReference type="EMBL" id="BPLR01011223">
    <property type="protein sequence ID" value="GIY45023.1"/>
    <property type="molecule type" value="Genomic_DNA"/>
</dbReference>
<comment type="caution">
    <text evidence="1">The sequence shown here is derived from an EMBL/GenBank/DDBJ whole genome shotgun (WGS) entry which is preliminary data.</text>
</comment>
<organism evidence="1 2">
    <name type="scientific">Caerostris extrusa</name>
    <name type="common">Bark spider</name>
    <name type="synonym">Caerostris bankana</name>
    <dbReference type="NCBI Taxonomy" id="172846"/>
    <lineage>
        <taxon>Eukaryota</taxon>
        <taxon>Metazoa</taxon>
        <taxon>Ecdysozoa</taxon>
        <taxon>Arthropoda</taxon>
        <taxon>Chelicerata</taxon>
        <taxon>Arachnida</taxon>
        <taxon>Araneae</taxon>
        <taxon>Araneomorphae</taxon>
        <taxon>Entelegynae</taxon>
        <taxon>Araneoidea</taxon>
        <taxon>Araneidae</taxon>
        <taxon>Caerostris</taxon>
    </lineage>
</organism>